<protein>
    <submittedName>
        <fullName evidence="1">Uncharacterized protein</fullName>
    </submittedName>
</protein>
<gene>
    <name evidence="1" type="ORF">BDFB_010892</name>
</gene>
<dbReference type="AlphaFoldDB" id="A0A482W3I2"/>
<keyword evidence="2" id="KW-1185">Reference proteome</keyword>
<comment type="caution">
    <text evidence="1">The sequence shown here is derived from an EMBL/GenBank/DDBJ whole genome shotgun (WGS) entry which is preliminary data.</text>
</comment>
<organism evidence="1 2">
    <name type="scientific">Asbolus verrucosus</name>
    <name type="common">Desert ironclad beetle</name>
    <dbReference type="NCBI Taxonomy" id="1661398"/>
    <lineage>
        <taxon>Eukaryota</taxon>
        <taxon>Metazoa</taxon>
        <taxon>Ecdysozoa</taxon>
        <taxon>Arthropoda</taxon>
        <taxon>Hexapoda</taxon>
        <taxon>Insecta</taxon>
        <taxon>Pterygota</taxon>
        <taxon>Neoptera</taxon>
        <taxon>Endopterygota</taxon>
        <taxon>Coleoptera</taxon>
        <taxon>Polyphaga</taxon>
        <taxon>Cucujiformia</taxon>
        <taxon>Tenebrionidae</taxon>
        <taxon>Pimeliinae</taxon>
        <taxon>Asbolus</taxon>
    </lineage>
</organism>
<name>A0A482W3I2_ASBVE</name>
<evidence type="ECO:0000313" key="2">
    <source>
        <dbReference type="Proteomes" id="UP000292052"/>
    </source>
</evidence>
<dbReference type="EMBL" id="QDEB01037279">
    <property type="protein sequence ID" value="RZC39118.1"/>
    <property type="molecule type" value="Genomic_DNA"/>
</dbReference>
<evidence type="ECO:0000313" key="1">
    <source>
        <dbReference type="EMBL" id="RZC39118.1"/>
    </source>
</evidence>
<reference evidence="1 2" key="1">
    <citation type="submission" date="2017-03" db="EMBL/GenBank/DDBJ databases">
        <title>Genome of the blue death feigning beetle - Asbolus verrucosus.</title>
        <authorList>
            <person name="Rider S.D."/>
        </authorList>
    </citation>
    <scope>NUCLEOTIDE SEQUENCE [LARGE SCALE GENOMIC DNA]</scope>
    <source>
        <strain evidence="1">Butters</strain>
        <tissue evidence="1">Head and leg muscle</tissue>
    </source>
</reference>
<dbReference type="Proteomes" id="UP000292052">
    <property type="component" value="Unassembled WGS sequence"/>
</dbReference>
<feature type="non-terminal residue" evidence="1">
    <location>
        <position position="94"/>
    </location>
</feature>
<proteinExistence type="predicted"/>
<sequence length="94" mass="10995">MSMRLVHRRIRSFGFSSYRPILRLSLMAEHRAARLNTRSNGLRCYISWQQVTSSCYPWKSQSSSICPRYPGTCSSSLLKRESLSRYGPQDLIYR</sequence>
<accession>A0A482W3I2</accession>